<organism evidence="1 2">
    <name type="scientific">Stenomitos frigidus ULC18</name>
    <dbReference type="NCBI Taxonomy" id="2107698"/>
    <lineage>
        <taxon>Bacteria</taxon>
        <taxon>Bacillati</taxon>
        <taxon>Cyanobacteriota</taxon>
        <taxon>Cyanophyceae</taxon>
        <taxon>Leptolyngbyales</taxon>
        <taxon>Leptolyngbyaceae</taxon>
        <taxon>Stenomitos</taxon>
    </lineage>
</organism>
<dbReference type="RefSeq" id="WP_106256723.1">
    <property type="nucleotide sequence ID" value="NZ_CAWNSW010000065.1"/>
</dbReference>
<reference evidence="1 2" key="2">
    <citation type="submission" date="2018-03" db="EMBL/GenBank/DDBJ databases">
        <title>The ancient ancestry and fast evolution of plastids.</title>
        <authorList>
            <person name="Moore K.R."/>
            <person name="Magnabosco C."/>
            <person name="Momper L."/>
            <person name="Gold D.A."/>
            <person name="Bosak T."/>
            <person name="Fournier G.P."/>
        </authorList>
    </citation>
    <scope>NUCLEOTIDE SEQUENCE [LARGE SCALE GENOMIC DNA]</scope>
    <source>
        <strain evidence="1 2">ULC18</strain>
    </source>
</reference>
<evidence type="ECO:0000313" key="1">
    <source>
        <dbReference type="EMBL" id="PSB28552.1"/>
    </source>
</evidence>
<evidence type="ECO:0008006" key="3">
    <source>
        <dbReference type="Google" id="ProtNLM"/>
    </source>
</evidence>
<dbReference type="EMBL" id="PVWK01000078">
    <property type="protein sequence ID" value="PSB28552.1"/>
    <property type="molecule type" value="Genomic_DNA"/>
</dbReference>
<comment type="caution">
    <text evidence="1">The sequence shown here is derived from an EMBL/GenBank/DDBJ whole genome shotgun (WGS) entry which is preliminary data.</text>
</comment>
<proteinExistence type="predicted"/>
<dbReference type="Pfam" id="PF06897">
    <property type="entry name" value="DUF1269"/>
    <property type="match status" value="1"/>
</dbReference>
<sequence length="150" mass="16086">MSRLVVVGFDDKFKAEEALLKLLKLEQEHLLALDDAVVAVKNADGKLRVKAYHDLTEPVPELGNELWGGIISAVVFHRELEISQGVFDPHFLLNVETALKPNSSALFVLVRSGEPEAVLTALAGVGGNVLSTAFSEAAQLKLQDALSAVA</sequence>
<dbReference type="AlphaFoldDB" id="A0A2T1E735"/>
<evidence type="ECO:0000313" key="2">
    <source>
        <dbReference type="Proteomes" id="UP000239576"/>
    </source>
</evidence>
<name>A0A2T1E735_9CYAN</name>
<dbReference type="OrthoDB" id="5244321at2"/>
<reference evidence="2" key="1">
    <citation type="submission" date="2018-02" db="EMBL/GenBank/DDBJ databases">
        <authorList>
            <person name="Moore K."/>
            <person name="Momper L."/>
        </authorList>
    </citation>
    <scope>NUCLEOTIDE SEQUENCE [LARGE SCALE GENOMIC DNA]</scope>
    <source>
        <strain evidence="2">ULC18</strain>
    </source>
</reference>
<protein>
    <recommendedName>
        <fullName evidence="3">DUF1269 domain-containing family protein</fullName>
    </recommendedName>
</protein>
<keyword evidence="2" id="KW-1185">Reference proteome</keyword>
<accession>A0A2T1E735</accession>
<dbReference type="InterPro" id="IPR009200">
    <property type="entry name" value="DUF1269_membrane"/>
</dbReference>
<gene>
    <name evidence="1" type="ORF">C7B82_13010</name>
</gene>
<dbReference type="Proteomes" id="UP000239576">
    <property type="component" value="Unassembled WGS sequence"/>
</dbReference>